<feature type="transmembrane region" description="Helical" evidence="1">
    <location>
        <begin position="123"/>
        <end position="143"/>
    </location>
</feature>
<accession>A0A974VZH8</accession>
<gene>
    <name evidence="2" type="ORF">JWS13_04305</name>
</gene>
<feature type="transmembrane region" description="Helical" evidence="1">
    <location>
        <begin position="149"/>
        <end position="169"/>
    </location>
</feature>
<keyword evidence="1" id="KW-1133">Transmembrane helix</keyword>
<sequence>MAVMMMRRSTVRVERRPLPAAGLSFAGWVVRIAATTAVLGAGNWVEALRHWISPDPAPWDSGFDLYATAATSVTAFVIHLGGGGPVIAIATVYGFIAFLIATSALIVGADCVWIAGARSGESVTCLILAVGAVTAWAGIHPIYWETPTAFCSLLALCLLTCTFVGMQVVTTRPVKASPSLPMPAAASADRRGDAQ</sequence>
<name>A0A974VZH8_9NOCA</name>
<evidence type="ECO:0000313" key="2">
    <source>
        <dbReference type="EMBL" id="QSE87937.1"/>
    </source>
</evidence>
<organism evidence="2 3">
    <name type="scientific">Rhodococcus pseudokoreensis</name>
    <dbReference type="NCBI Taxonomy" id="2811421"/>
    <lineage>
        <taxon>Bacteria</taxon>
        <taxon>Bacillati</taxon>
        <taxon>Actinomycetota</taxon>
        <taxon>Actinomycetes</taxon>
        <taxon>Mycobacteriales</taxon>
        <taxon>Nocardiaceae</taxon>
        <taxon>Rhodococcus</taxon>
    </lineage>
</organism>
<evidence type="ECO:0000256" key="1">
    <source>
        <dbReference type="SAM" id="Phobius"/>
    </source>
</evidence>
<protein>
    <submittedName>
        <fullName evidence="2">Uncharacterized protein</fullName>
    </submittedName>
</protein>
<feature type="transmembrane region" description="Helical" evidence="1">
    <location>
        <begin position="86"/>
        <end position="116"/>
    </location>
</feature>
<keyword evidence="1" id="KW-0812">Transmembrane</keyword>
<reference evidence="2 3" key="1">
    <citation type="journal article" date="2021" name="Microbiol. Resour. Announc.">
        <title>Complete Genome Sequences of Two Rhodococcus sp. Strains with Large and Linear Chromosomes, Isolated from Apple Rhizosphere.</title>
        <authorList>
            <person name="Benning S."/>
            <person name="Brugnone N."/>
            <person name="Siani R."/>
            <person name="Kublik S."/>
            <person name="Schloter M."/>
            <person name="Rad V."/>
        </authorList>
    </citation>
    <scope>NUCLEOTIDE SEQUENCE [LARGE SCALE GENOMIC DNA]</scope>
    <source>
        <strain evidence="2 3">R79</strain>
    </source>
</reference>
<dbReference type="EMBL" id="CP070617">
    <property type="protein sequence ID" value="QSE87937.1"/>
    <property type="molecule type" value="Genomic_DNA"/>
</dbReference>
<evidence type="ECO:0000313" key="3">
    <source>
        <dbReference type="Proteomes" id="UP000662986"/>
    </source>
</evidence>
<keyword evidence="3" id="KW-1185">Reference proteome</keyword>
<geneLocation type="plasmid" evidence="2 3">
    <name>unnamed2</name>
</geneLocation>
<keyword evidence="2" id="KW-0614">Plasmid</keyword>
<proteinExistence type="predicted"/>
<dbReference type="Proteomes" id="UP000662986">
    <property type="component" value="Plasmid unnamed2"/>
</dbReference>
<keyword evidence="1" id="KW-0472">Membrane</keyword>
<reference evidence="2 3" key="2">
    <citation type="journal article" date="2022" name="Arch. Microbiol.">
        <title>Rhodococcus pseudokoreensis sp. nov. isolated from the rhizosphere of young M26 apple rootstocks.</title>
        <authorList>
            <person name="Kampfer P."/>
            <person name="Glaeser S.P."/>
            <person name="Blom J."/>
            <person name="Wolf J."/>
            <person name="Benning S."/>
            <person name="Schloter M."/>
            <person name="Neumann-Schaal M."/>
        </authorList>
    </citation>
    <scope>NUCLEOTIDE SEQUENCE [LARGE SCALE GENOMIC DNA]</scope>
    <source>
        <strain evidence="2 3">R79</strain>
    </source>
</reference>